<keyword evidence="6" id="KW-0256">Endoplasmic reticulum</keyword>
<organism evidence="18 19">
    <name type="scientific">Piptocephalis cylindrospora</name>
    <dbReference type="NCBI Taxonomy" id="1907219"/>
    <lineage>
        <taxon>Eukaryota</taxon>
        <taxon>Fungi</taxon>
        <taxon>Fungi incertae sedis</taxon>
        <taxon>Zoopagomycota</taxon>
        <taxon>Zoopagomycotina</taxon>
        <taxon>Zoopagomycetes</taxon>
        <taxon>Zoopagales</taxon>
        <taxon>Piptocephalidaceae</taxon>
        <taxon>Piptocephalis</taxon>
    </lineage>
</organism>
<comment type="similarity">
    <text evidence="13">Belongs to the group II decarboxylase family. Sphingosine-1-phosphate lyase subfamily.</text>
</comment>
<dbReference type="FunFam" id="3.40.640.10:FF:000020">
    <property type="entry name" value="sphingosine-1-phosphate lyase 1"/>
    <property type="match status" value="1"/>
</dbReference>
<dbReference type="OrthoDB" id="10254570at2759"/>
<dbReference type="InterPro" id="IPR050477">
    <property type="entry name" value="GrpII_AminoAcid_Decarb"/>
</dbReference>
<dbReference type="InterPro" id="IPR015424">
    <property type="entry name" value="PyrdxlP-dep_Trfase"/>
</dbReference>
<dbReference type="EMBL" id="KZ987818">
    <property type="protein sequence ID" value="RKP14564.1"/>
    <property type="molecule type" value="Genomic_DNA"/>
</dbReference>
<dbReference type="PANTHER" id="PTHR42735:SF6">
    <property type="entry name" value="SPHINGOSINE-1-PHOSPHATE LYASE 1"/>
    <property type="match status" value="1"/>
</dbReference>
<comment type="subcellular location">
    <subcellularLocation>
        <location evidence="2">Endoplasmic reticulum membrane</location>
        <topology evidence="2">Single-pass membrane protein</topology>
    </subcellularLocation>
</comment>
<evidence type="ECO:0000256" key="12">
    <source>
        <dbReference type="ARBA" id="ARBA00023239"/>
    </source>
</evidence>
<sequence>MSYRLGTPSSIHDVLAQASALTDSCVRRFGPAAPGPLEWVKNAVFYYIVVRSFGALWTRVTCQGPTIYIRDLYRASVQYTLHLTKKIPMVRRKIQGELSKTLSAMEEDIAPVIPGLPPHHALPSQGRDTEDIRGELAKLQGLGDAHWKDGKVSGAIYHGGEELSKLTSEAYSLFSLSNPLHPDVFPGVRKMEAECVAMVLAMYNAPLDAGGCLTSGGTESIVMACKAYRDYAREHKGIRSPEMIIATSAHAAFDKACKYFGIRPVWIDVDPVTFALPVHRVKKAVNRNTILIVGSAPGFPHGIIDDIEGLSEIAHRKNVPLHVDACLGGFLIPFMKDAGYNVPLFDFRLPGVTSISCDTHKYGFAPKGSSIIMYRTRALRRYQYTVMSDWLGGVYASPGLAGSRPGALIAGCWSALMRIGHAGYVDSTRQIIGCAREIARIVQDTEGVEVLGEPNVSVVAFRATAPLSIYAIGDGMRHRGWNLNALQFPSSLHLACTTLTVGHEEDFARDLRESIAEARVLLEERGGKSGGDSGMAAIYGLAATLPDRSLIVDVAKGFIDALYKV</sequence>
<evidence type="ECO:0000256" key="13">
    <source>
        <dbReference type="ARBA" id="ARBA00038302"/>
    </source>
</evidence>
<dbReference type="PANTHER" id="PTHR42735">
    <property type="match status" value="1"/>
</dbReference>
<evidence type="ECO:0000256" key="5">
    <source>
        <dbReference type="ARBA" id="ARBA00022692"/>
    </source>
</evidence>
<evidence type="ECO:0000256" key="16">
    <source>
        <dbReference type="PIRSR" id="PIRSR602129-50"/>
    </source>
</evidence>
<evidence type="ECO:0000256" key="6">
    <source>
        <dbReference type="ARBA" id="ARBA00022824"/>
    </source>
</evidence>
<evidence type="ECO:0000256" key="8">
    <source>
        <dbReference type="ARBA" id="ARBA00022919"/>
    </source>
</evidence>
<dbReference type="EC" id="4.1.2.27" evidence="14"/>
<proteinExistence type="inferred from homology"/>
<dbReference type="InterPro" id="IPR015422">
    <property type="entry name" value="PyrdxlP-dep_Trfase_small"/>
</dbReference>
<keyword evidence="7 16" id="KW-0663">Pyridoxal phosphate</keyword>
<evidence type="ECO:0000256" key="14">
    <source>
        <dbReference type="ARBA" id="ARBA00038965"/>
    </source>
</evidence>
<dbReference type="SUPFAM" id="SSF53383">
    <property type="entry name" value="PLP-dependent transferases"/>
    <property type="match status" value="1"/>
</dbReference>
<name>A0A4P9Y774_9FUNG</name>
<dbReference type="FunFam" id="6.10.140.2150:FF:000001">
    <property type="entry name" value="Sphingosine-1-phosphate lyase 1"/>
    <property type="match status" value="1"/>
</dbReference>
<dbReference type="AlphaFoldDB" id="A0A4P9Y774"/>
<dbReference type="Proteomes" id="UP000267251">
    <property type="component" value="Unassembled WGS sequence"/>
</dbReference>
<keyword evidence="9" id="KW-1133">Transmembrane helix</keyword>
<dbReference type="InterPro" id="IPR015421">
    <property type="entry name" value="PyrdxlP-dep_Trfase_major"/>
</dbReference>
<evidence type="ECO:0000256" key="7">
    <source>
        <dbReference type="ARBA" id="ARBA00022898"/>
    </source>
</evidence>
<dbReference type="Gene3D" id="3.40.640.10">
    <property type="entry name" value="Type I PLP-dependent aspartate aminotransferase-like (Major domain)"/>
    <property type="match status" value="1"/>
</dbReference>
<keyword evidence="18" id="KW-0808">Transferase</keyword>
<evidence type="ECO:0000256" key="2">
    <source>
        <dbReference type="ARBA" id="ARBA00004389"/>
    </source>
</evidence>
<evidence type="ECO:0000256" key="17">
    <source>
        <dbReference type="RuleBase" id="RU000382"/>
    </source>
</evidence>
<dbReference type="Gene3D" id="3.90.1150.10">
    <property type="entry name" value="Aspartate Aminotransferase, domain 1"/>
    <property type="match status" value="1"/>
</dbReference>
<dbReference type="InterPro" id="IPR002129">
    <property type="entry name" value="PyrdxlP-dep_de-COase"/>
</dbReference>
<dbReference type="GO" id="GO:0030170">
    <property type="term" value="F:pyridoxal phosphate binding"/>
    <property type="evidence" value="ECO:0007669"/>
    <property type="project" value="InterPro"/>
</dbReference>
<feature type="modified residue" description="N6-(pyridoxal phosphate)lysine" evidence="16">
    <location>
        <position position="361"/>
    </location>
</feature>
<dbReference type="GO" id="GO:0008117">
    <property type="term" value="F:sphinganine-1-phosphate aldolase activity"/>
    <property type="evidence" value="ECO:0007669"/>
    <property type="project" value="UniProtKB-EC"/>
</dbReference>
<comment type="pathway">
    <text evidence="3">Lipid metabolism; sphingolipid metabolism.</text>
</comment>
<evidence type="ECO:0000256" key="3">
    <source>
        <dbReference type="ARBA" id="ARBA00004760"/>
    </source>
</evidence>
<dbReference type="GO" id="GO:0030149">
    <property type="term" value="P:sphingolipid catabolic process"/>
    <property type="evidence" value="ECO:0007669"/>
    <property type="project" value="TreeGrafter"/>
</dbReference>
<dbReference type="GO" id="GO:0016740">
    <property type="term" value="F:transferase activity"/>
    <property type="evidence" value="ECO:0007669"/>
    <property type="project" value="UniProtKB-KW"/>
</dbReference>
<evidence type="ECO:0000256" key="4">
    <source>
        <dbReference type="ARBA" id="ARBA00004991"/>
    </source>
</evidence>
<reference evidence="19" key="1">
    <citation type="journal article" date="2018" name="Nat. Microbiol.">
        <title>Leveraging single-cell genomics to expand the fungal tree of life.</title>
        <authorList>
            <person name="Ahrendt S.R."/>
            <person name="Quandt C.A."/>
            <person name="Ciobanu D."/>
            <person name="Clum A."/>
            <person name="Salamov A."/>
            <person name="Andreopoulos B."/>
            <person name="Cheng J.F."/>
            <person name="Woyke T."/>
            <person name="Pelin A."/>
            <person name="Henrissat B."/>
            <person name="Reynolds N.K."/>
            <person name="Benny G.L."/>
            <person name="Smith M.E."/>
            <person name="James T.Y."/>
            <person name="Grigoriev I.V."/>
        </authorList>
    </citation>
    <scope>NUCLEOTIDE SEQUENCE [LARGE SCALE GENOMIC DNA]</scope>
</reference>
<keyword evidence="19" id="KW-1185">Reference proteome</keyword>
<keyword evidence="8" id="KW-0746">Sphingolipid metabolism</keyword>
<keyword evidence="12 17" id="KW-0456">Lyase</keyword>
<dbReference type="Gene3D" id="6.10.140.2150">
    <property type="match status" value="1"/>
</dbReference>
<keyword evidence="10" id="KW-0443">Lipid metabolism</keyword>
<evidence type="ECO:0000256" key="10">
    <source>
        <dbReference type="ARBA" id="ARBA00023098"/>
    </source>
</evidence>
<dbReference type="GO" id="GO:0019752">
    <property type="term" value="P:carboxylic acid metabolic process"/>
    <property type="evidence" value="ECO:0007669"/>
    <property type="project" value="InterPro"/>
</dbReference>
<accession>A0A4P9Y774</accession>
<comment type="cofactor">
    <cofactor evidence="1 16 17">
        <name>pyridoxal 5'-phosphate</name>
        <dbReference type="ChEBI" id="CHEBI:597326"/>
    </cofactor>
</comment>
<evidence type="ECO:0000256" key="9">
    <source>
        <dbReference type="ARBA" id="ARBA00022989"/>
    </source>
</evidence>
<evidence type="ECO:0000256" key="11">
    <source>
        <dbReference type="ARBA" id="ARBA00023136"/>
    </source>
</evidence>
<dbReference type="Pfam" id="PF00282">
    <property type="entry name" value="Pyridoxal_deC"/>
    <property type="match status" value="1"/>
</dbReference>
<evidence type="ECO:0000256" key="1">
    <source>
        <dbReference type="ARBA" id="ARBA00001933"/>
    </source>
</evidence>
<evidence type="ECO:0000256" key="15">
    <source>
        <dbReference type="ARBA" id="ARBA00042568"/>
    </source>
</evidence>
<protein>
    <recommendedName>
        <fullName evidence="14">sphinganine-1-phosphate aldolase</fullName>
        <ecNumber evidence="14">4.1.2.27</ecNumber>
    </recommendedName>
    <alternativeName>
        <fullName evidence="15">Sphingosine-1-phosphate aldolase</fullName>
    </alternativeName>
</protein>
<comment type="pathway">
    <text evidence="4">Sphingolipid metabolism.</text>
</comment>
<evidence type="ECO:0000313" key="19">
    <source>
        <dbReference type="Proteomes" id="UP000267251"/>
    </source>
</evidence>
<keyword evidence="11" id="KW-0472">Membrane</keyword>
<gene>
    <name evidence="18" type="ORF">BJ684DRAFT_19039</name>
</gene>
<dbReference type="GO" id="GO:0005789">
    <property type="term" value="C:endoplasmic reticulum membrane"/>
    <property type="evidence" value="ECO:0007669"/>
    <property type="project" value="UniProtKB-SubCell"/>
</dbReference>
<evidence type="ECO:0000313" key="18">
    <source>
        <dbReference type="EMBL" id="RKP14564.1"/>
    </source>
</evidence>
<keyword evidence="5" id="KW-0812">Transmembrane</keyword>